<protein>
    <submittedName>
        <fullName evidence="1">Uncharacterized protein</fullName>
    </submittedName>
</protein>
<evidence type="ECO:0000313" key="1">
    <source>
        <dbReference type="EMBL" id="JAH53071.1"/>
    </source>
</evidence>
<name>A0A0E9THK0_ANGAN</name>
<reference evidence="1" key="2">
    <citation type="journal article" date="2015" name="Fish Shellfish Immunol.">
        <title>Early steps in the European eel (Anguilla anguilla)-Vibrio vulnificus interaction in the gills: Role of the RtxA13 toxin.</title>
        <authorList>
            <person name="Callol A."/>
            <person name="Pajuelo D."/>
            <person name="Ebbesson L."/>
            <person name="Teles M."/>
            <person name="MacKenzie S."/>
            <person name="Amaro C."/>
        </authorList>
    </citation>
    <scope>NUCLEOTIDE SEQUENCE</scope>
</reference>
<proteinExistence type="predicted"/>
<dbReference type="AlphaFoldDB" id="A0A0E9THK0"/>
<accession>A0A0E9THK0</accession>
<sequence length="35" mass="3842">MSKYIVQVVVRAGCPLSLTDTTMLCFMVSDSAMSR</sequence>
<organism evidence="1">
    <name type="scientific">Anguilla anguilla</name>
    <name type="common">European freshwater eel</name>
    <name type="synonym">Muraena anguilla</name>
    <dbReference type="NCBI Taxonomy" id="7936"/>
    <lineage>
        <taxon>Eukaryota</taxon>
        <taxon>Metazoa</taxon>
        <taxon>Chordata</taxon>
        <taxon>Craniata</taxon>
        <taxon>Vertebrata</taxon>
        <taxon>Euteleostomi</taxon>
        <taxon>Actinopterygii</taxon>
        <taxon>Neopterygii</taxon>
        <taxon>Teleostei</taxon>
        <taxon>Anguilliformes</taxon>
        <taxon>Anguillidae</taxon>
        <taxon>Anguilla</taxon>
    </lineage>
</organism>
<reference evidence="1" key="1">
    <citation type="submission" date="2014-11" db="EMBL/GenBank/DDBJ databases">
        <authorList>
            <person name="Amaro Gonzalez C."/>
        </authorList>
    </citation>
    <scope>NUCLEOTIDE SEQUENCE</scope>
</reference>
<dbReference type="EMBL" id="GBXM01055506">
    <property type="protein sequence ID" value="JAH53071.1"/>
    <property type="molecule type" value="Transcribed_RNA"/>
</dbReference>